<sequence length="143" mass="15483">MEKATGSRNMQVRPCDPSIFNMGDIVDMVFSFVGIPVKDGMYKVILNLHGLMMVNAELQKESVKVELAGDCAPALHVTAPKHQRLYLDAATSSAVVVNKTATTPDGKGSGGASPKHLTVKAISRERGMLDVVENMQRMEVDCH</sequence>
<feature type="non-terminal residue" evidence="1">
    <location>
        <position position="143"/>
    </location>
</feature>
<evidence type="ECO:0000313" key="2">
    <source>
        <dbReference type="Proteomes" id="UP001140091"/>
    </source>
</evidence>
<proteinExistence type="predicted"/>
<evidence type="ECO:0000313" key="1">
    <source>
        <dbReference type="EMBL" id="KAJ2925942.1"/>
    </source>
</evidence>
<reference evidence="1" key="1">
    <citation type="submission" date="2022-06" db="EMBL/GenBank/DDBJ databases">
        <title>Genome Sequence of Candolleomyces eurysporus.</title>
        <authorList>
            <person name="Buettner E."/>
        </authorList>
    </citation>
    <scope>NUCLEOTIDE SEQUENCE</scope>
    <source>
        <strain evidence="1">VTCC 930004</strain>
    </source>
</reference>
<gene>
    <name evidence="1" type="ORF">H1R20_g11150</name>
</gene>
<dbReference type="EMBL" id="JANBPK010001096">
    <property type="protein sequence ID" value="KAJ2925942.1"/>
    <property type="molecule type" value="Genomic_DNA"/>
</dbReference>
<accession>A0A9W8MDN1</accession>
<keyword evidence="2" id="KW-1185">Reference proteome</keyword>
<name>A0A9W8MDN1_9AGAR</name>
<organism evidence="1 2">
    <name type="scientific">Candolleomyces eurysporus</name>
    <dbReference type="NCBI Taxonomy" id="2828524"/>
    <lineage>
        <taxon>Eukaryota</taxon>
        <taxon>Fungi</taxon>
        <taxon>Dikarya</taxon>
        <taxon>Basidiomycota</taxon>
        <taxon>Agaricomycotina</taxon>
        <taxon>Agaricomycetes</taxon>
        <taxon>Agaricomycetidae</taxon>
        <taxon>Agaricales</taxon>
        <taxon>Agaricineae</taxon>
        <taxon>Psathyrellaceae</taxon>
        <taxon>Candolleomyces</taxon>
    </lineage>
</organism>
<protein>
    <submittedName>
        <fullName evidence="1">Uncharacterized protein</fullName>
    </submittedName>
</protein>
<comment type="caution">
    <text evidence="1">The sequence shown here is derived from an EMBL/GenBank/DDBJ whole genome shotgun (WGS) entry which is preliminary data.</text>
</comment>
<dbReference type="Proteomes" id="UP001140091">
    <property type="component" value="Unassembled WGS sequence"/>
</dbReference>
<dbReference type="AlphaFoldDB" id="A0A9W8MDN1"/>